<keyword evidence="4" id="KW-1185">Reference proteome</keyword>
<evidence type="ECO:0000259" key="2">
    <source>
        <dbReference type="Pfam" id="PF08190"/>
    </source>
</evidence>
<proteinExistence type="inferred from homology"/>
<dbReference type="Proteomes" id="UP001497512">
    <property type="component" value="Chromosome 17"/>
</dbReference>
<gene>
    <name evidence="3" type="ORF">CSSPTR1EN2_LOCUS9256</name>
</gene>
<evidence type="ECO:0000256" key="1">
    <source>
        <dbReference type="ARBA" id="ARBA00008511"/>
    </source>
</evidence>
<sequence>MEKKKKNGDGVSDAEVENVMKLLMAYKEARSQGLAPLNPQLQDILAAMEENNRLLHEDAADITIPSTATKGATDRTSDELVPKPFFVVKTKNEKKQKVFINVCGSHKIEAPDYGRDINSPTQIDQLMATLENFQNQEGQESFAPDVRFPLSCLEPNKSTDKKIHNQAELRFQAAQY</sequence>
<dbReference type="Pfam" id="PF08190">
    <property type="entry name" value="PIH1"/>
    <property type="match status" value="1"/>
</dbReference>
<name>A0ABP0TYK6_9BRYO</name>
<reference evidence="3" key="1">
    <citation type="submission" date="2024-02" db="EMBL/GenBank/DDBJ databases">
        <authorList>
            <consortium name="ELIXIR-Norway"/>
            <consortium name="Elixir Norway"/>
        </authorList>
    </citation>
    <scope>NUCLEOTIDE SEQUENCE</scope>
</reference>
<evidence type="ECO:0000313" key="3">
    <source>
        <dbReference type="EMBL" id="CAK9208584.1"/>
    </source>
</evidence>
<dbReference type="InterPro" id="IPR050734">
    <property type="entry name" value="PIH1/Kintoun_subfamily"/>
</dbReference>
<accession>A0ABP0TYK6</accession>
<feature type="domain" description="PIH1 N-terminal" evidence="2">
    <location>
        <begin position="80"/>
        <end position="162"/>
    </location>
</feature>
<dbReference type="EMBL" id="OZ019909">
    <property type="protein sequence ID" value="CAK9208584.1"/>
    <property type="molecule type" value="Genomic_DNA"/>
</dbReference>
<organism evidence="3 4">
    <name type="scientific">Sphagnum troendelagicum</name>
    <dbReference type="NCBI Taxonomy" id="128251"/>
    <lineage>
        <taxon>Eukaryota</taxon>
        <taxon>Viridiplantae</taxon>
        <taxon>Streptophyta</taxon>
        <taxon>Embryophyta</taxon>
        <taxon>Bryophyta</taxon>
        <taxon>Sphagnophytina</taxon>
        <taxon>Sphagnopsida</taxon>
        <taxon>Sphagnales</taxon>
        <taxon>Sphagnaceae</taxon>
        <taxon>Sphagnum</taxon>
    </lineage>
</organism>
<protein>
    <recommendedName>
        <fullName evidence="2">PIH1 N-terminal domain-containing protein</fullName>
    </recommendedName>
</protein>
<comment type="similarity">
    <text evidence="1">Belongs to the PIH1 family.</text>
</comment>
<dbReference type="PANTHER" id="PTHR22997:SF11">
    <property type="entry name" value="PIH1 N-TERMINAL DOMAIN-CONTAINING PROTEIN"/>
    <property type="match status" value="1"/>
</dbReference>
<dbReference type="InterPro" id="IPR012981">
    <property type="entry name" value="PIH1_N"/>
</dbReference>
<evidence type="ECO:0000313" key="4">
    <source>
        <dbReference type="Proteomes" id="UP001497512"/>
    </source>
</evidence>
<dbReference type="PANTHER" id="PTHR22997">
    <property type="entry name" value="PIH1 DOMAIN-CONTAINING PROTEIN 1"/>
    <property type="match status" value="1"/>
</dbReference>